<evidence type="ECO:0000256" key="1">
    <source>
        <dbReference type="SAM" id="MobiDB-lite"/>
    </source>
</evidence>
<feature type="region of interest" description="Disordered" evidence="1">
    <location>
        <begin position="93"/>
        <end position="115"/>
    </location>
</feature>
<proteinExistence type="predicted"/>
<protein>
    <recommendedName>
        <fullName evidence="4">Pentatricopeptide repeat-containing protein</fullName>
    </recommendedName>
</protein>
<dbReference type="AlphaFoldDB" id="A0AAD5IEI4"/>
<keyword evidence="3" id="KW-1185">Reference proteome</keyword>
<evidence type="ECO:0000313" key="2">
    <source>
        <dbReference type="EMBL" id="KAI9161408.1"/>
    </source>
</evidence>
<comment type="caution">
    <text evidence="2">The sequence shown here is derived from an EMBL/GenBank/DDBJ whole genome shotgun (WGS) entry which is preliminary data.</text>
</comment>
<evidence type="ECO:0008006" key="4">
    <source>
        <dbReference type="Google" id="ProtNLM"/>
    </source>
</evidence>
<dbReference type="Proteomes" id="UP001064489">
    <property type="component" value="Chromosome 2"/>
</dbReference>
<dbReference type="EMBL" id="JAJSOW010000106">
    <property type="protein sequence ID" value="KAI9161408.1"/>
    <property type="molecule type" value="Genomic_DNA"/>
</dbReference>
<accession>A0AAD5IEI4</accession>
<sequence>MIKGFAENSQSFRAITLYKNMLDTYFPPNNYTFLFLLKAYANLSDLFIGLQCHGQVIKYDDFNCERDSGWEFIEEVNMASRARNLPLTIEVDEESSKDRPLAPSAANLHSVDDLI</sequence>
<reference evidence="2" key="2">
    <citation type="submission" date="2023-02" db="EMBL/GenBank/DDBJ databases">
        <authorList>
            <person name="Swenson N.G."/>
            <person name="Wegrzyn J.L."/>
            <person name="Mcevoy S.L."/>
        </authorList>
    </citation>
    <scope>NUCLEOTIDE SEQUENCE</scope>
    <source>
        <strain evidence="2">91603</strain>
        <tissue evidence="2">Leaf</tissue>
    </source>
</reference>
<name>A0AAD5IEI4_ACENE</name>
<organism evidence="2 3">
    <name type="scientific">Acer negundo</name>
    <name type="common">Box elder</name>
    <dbReference type="NCBI Taxonomy" id="4023"/>
    <lineage>
        <taxon>Eukaryota</taxon>
        <taxon>Viridiplantae</taxon>
        <taxon>Streptophyta</taxon>
        <taxon>Embryophyta</taxon>
        <taxon>Tracheophyta</taxon>
        <taxon>Spermatophyta</taxon>
        <taxon>Magnoliopsida</taxon>
        <taxon>eudicotyledons</taxon>
        <taxon>Gunneridae</taxon>
        <taxon>Pentapetalae</taxon>
        <taxon>rosids</taxon>
        <taxon>malvids</taxon>
        <taxon>Sapindales</taxon>
        <taxon>Sapindaceae</taxon>
        <taxon>Hippocastanoideae</taxon>
        <taxon>Acereae</taxon>
        <taxon>Acer</taxon>
    </lineage>
</organism>
<gene>
    <name evidence="2" type="ORF">LWI28_017064</name>
</gene>
<evidence type="ECO:0000313" key="3">
    <source>
        <dbReference type="Proteomes" id="UP001064489"/>
    </source>
</evidence>
<reference evidence="2" key="1">
    <citation type="journal article" date="2022" name="Plant J.">
        <title>Strategies of tolerance reflected in two North American maple genomes.</title>
        <authorList>
            <person name="McEvoy S.L."/>
            <person name="Sezen U.U."/>
            <person name="Trouern-Trend A."/>
            <person name="McMahon S.M."/>
            <person name="Schaberg P.G."/>
            <person name="Yang J."/>
            <person name="Wegrzyn J.L."/>
            <person name="Swenson N.G."/>
        </authorList>
    </citation>
    <scope>NUCLEOTIDE SEQUENCE</scope>
    <source>
        <strain evidence="2">91603</strain>
    </source>
</reference>